<dbReference type="CDD" id="cd00841">
    <property type="entry name" value="MPP_YfcE"/>
    <property type="match status" value="1"/>
</dbReference>
<accession>A0A1T4PKM8</accession>
<dbReference type="InterPro" id="IPR029052">
    <property type="entry name" value="Metallo-depent_PP-like"/>
</dbReference>
<dbReference type="Gene3D" id="3.60.21.10">
    <property type="match status" value="1"/>
</dbReference>
<keyword evidence="5" id="KW-1185">Reference proteome</keyword>
<dbReference type="Proteomes" id="UP000191153">
    <property type="component" value="Unassembled WGS sequence"/>
</dbReference>
<sequence>MKILVISDSHGRSEYIIEAIEKEKPDLIISGGDYSEDAEEISFAFSDLPFEIVRGNCDFYDMKHRDELTLDILGKKIFITHGHLYGVKSTYGKIESQGEKIGADIVIFGHTHKPYLEKKSLVTLFNPGALMNKEYGLINIFQDSVDFIHKKI</sequence>
<evidence type="ECO:0000256" key="1">
    <source>
        <dbReference type="ARBA" id="ARBA00008950"/>
    </source>
</evidence>
<proteinExistence type="inferred from homology"/>
<evidence type="ECO:0000259" key="3">
    <source>
        <dbReference type="Pfam" id="PF12850"/>
    </source>
</evidence>
<dbReference type="EC" id="3.1.4.-" evidence="2"/>
<dbReference type="AlphaFoldDB" id="A0A1T4PKM8"/>
<dbReference type="SUPFAM" id="SSF56300">
    <property type="entry name" value="Metallo-dependent phosphatases"/>
    <property type="match status" value="1"/>
</dbReference>
<protein>
    <recommendedName>
        <fullName evidence="2">Phosphoesterase</fullName>
        <ecNumber evidence="2">3.1.4.-</ecNumber>
    </recommendedName>
</protein>
<reference evidence="4 5" key="1">
    <citation type="submission" date="2017-02" db="EMBL/GenBank/DDBJ databases">
        <authorList>
            <person name="Peterson S.W."/>
        </authorList>
    </citation>
    <scope>NUCLEOTIDE SEQUENCE [LARGE SCALE GENOMIC DNA]</scope>
    <source>
        <strain evidence="4 5">ATCC 700028</strain>
    </source>
</reference>
<dbReference type="STRING" id="180163.SAMN02745174_01943"/>
<dbReference type="EMBL" id="FUWX01000015">
    <property type="protein sequence ID" value="SJZ92133.1"/>
    <property type="molecule type" value="Genomic_DNA"/>
</dbReference>
<dbReference type="GO" id="GO:0046872">
    <property type="term" value="F:metal ion binding"/>
    <property type="evidence" value="ECO:0007669"/>
    <property type="project" value="UniProtKB-KW"/>
</dbReference>
<evidence type="ECO:0000313" key="4">
    <source>
        <dbReference type="EMBL" id="SJZ92133.1"/>
    </source>
</evidence>
<organism evidence="4 5">
    <name type="scientific">Cetobacterium ceti</name>
    <dbReference type="NCBI Taxonomy" id="180163"/>
    <lineage>
        <taxon>Bacteria</taxon>
        <taxon>Fusobacteriati</taxon>
        <taxon>Fusobacteriota</taxon>
        <taxon>Fusobacteriia</taxon>
        <taxon>Fusobacteriales</taxon>
        <taxon>Fusobacteriaceae</taxon>
        <taxon>Cetobacterium</taxon>
    </lineage>
</organism>
<comment type="cofactor">
    <cofactor evidence="2">
        <name>a divalent metal cation</name>
        <dbReference type="ChEBI" id="CHEBI:60240"/>
    </cofactor>
</comment>
<dbReference type="InterPro" id="IPR000979">
    <property type="entry name" value="Phosphodiesterase_MJ0936/Vps29"/>
</dbReference>
<dbReference type="GO" id="GO:0016787">
    <property type="term" value="F:hydrolase activity"/>
    <property type="evidence" value="ECO:0007669"/>
    <property type="project" value="UniProtKB-UniRule"/>
</dbReference>
<gene>
    <name evidence="4" type="ORF">SAMN02745174_01943</name>
</gene>
<dbReference type="InterPro" id="IPR024654">
    <property type="entry name" value="Calcineurin-like_PHP_lpxH"/>
</dbReference>
<dbReference type="PANTHER" id="PTHR11124">
    <property type="entry name" value="VACUOLAR SORTING PROTEIN VPS29"/>
    <property type="match status" value="1"/>
</dbReference>
<dbReference type="InterPro" id="IPR041802">
    <property type="entry name" value="MPP_YfcE"/>
</dbReference>
<dbReference type="Pfam" id="PF12850">
    <property type="entry name" value="Metallophos_2"/>
    <property type="match status" value="1"/>
</dbReference>
<dbReference type="RefSeq" id="WP_078694407.1">
    <property type="nucleotide sequence ID" value="NZ_FUWX01000015.1"/>
</dbReference>
<evidence type="ECO:0000256" key="2">
    <source>
        <dbReference type="RuleBase" id="RU362039"/>
    </source>
</evidence>
<feature type="domain" description="Calcineurin-like phosphoesterase" evidence="3">
    <location>
        <begin position="1"/>
        <end position="133"/>
    </location>
</feature>
<comment type="similarity">
    <text evidence="1 2">Belongs to the metallophosphoesterase superfamily. YfcE family.</text>
</comment>
<dbReference type="NCBIfam" id="TIGR00040">
    <property type="entry name" value="yfcE"/>
    <property type="match status" value="1"/>
</dbReference>
<name>A0A1T4PKM8_9FUSO</name>
<keyword evidence="2" id="KW-0479">Metal-binding</keyword>
<evidence type="ECO:0000313" key="5">
    <source>
        <dbReference type="Proteomes" id="UP000191153"/>
    </source>
</evidence>
<dbReference type="OrthoDB" id="9800565at2"/>